<dbReference type="CDD" id="cd00048">
    <property type="entry name" value="DSRM_SF"/>
    <property type="match status" value="1"/>
</dbReference>
<protein>
    <recommendedName>
        <fullName evidence="2">Ribonuclease 3</fullName>
    </recommendedName>
    <alternativeName>
        <fullName evidence="7">Ribonuclease III</fullName>
    </alternativeName>
</protein>
<dbReference type="Gene3D" id="1.10.1520.10">
    <property type="entry name" value="Ribonuclease III domain"/>
    <property type="match status" value="1"/>
</dbReference>
<evidence type="ECO:0000256" key="7">
    <source>
        <dbReference type="ARBA" id="ARBA00032486"/>
    </source>
</evidence>
<dbReference type="Pfam" id="PF14622">
    <property type="entry name" value="Ribonucleas_3_3"/>
    <property type="match status" value="1"/>
</dbReference>
<dbReference type="RefSeq" id="WP_117971224.1">
    <property type="nucleotide sequence ID" value="NZ_CAUBDO010000009.1"/>
</dbReference>
<dbReference type="PANTHER" id="PTHR14950:SF37">
    <property type="entry name" value="ENDORIBONUCLEASE DICER"/>
    <property type="match status" value="1"/>
</dbReference>
<evidence type="ECO:0000256" key="6">
    <source>
        <dbReference type="ARBA" id="ARBA00022884"/>
    </source>
</evidence>
<keyword evidence="6 9" id="KW-0694">RNA-binding</keyword>
<dbReference type="InterPro" id="IPR014720">
    <property type="entry name" value="dsRBD_dom"/>
</dbReference>
<comment type="function">
    <text evidence="8">Digests double-stranded RNA. Involved in the processing of primary rRNA transcript to yield the immediate precursors to the large and small rRNAs (23S and 16S). Processes some mRNAs, and tRNAs when they are encoded in the rRNA operon. Processes pre-crRNA and tracrRNA of type II CRISPR loci if present in the organism.</text>
</comment>
<dbReference type="PROSITE" id="PS50142">
    <property type="entry name" value="RNASE_3_2"/>
    <property type="match status" value="1"/>
</dbReference>
<dbReference type="GO" id="GO:0004525">
    <property type="term" value="F:ribonuclease III activity"/>
    <property type="evidence" value="ECO:0007669"/>
    <property type="project" value="InterPro"/>
</dbReference>
<comment type="caution">
    <text evidence="12">The sequence shown here is derived from an EMBL/GenBank/DDBJ whole genome shotgun (WGS) entry which is preliminary data.</text>
</comment>
<keyword evidence="13" id="KW-1185">Reference proteome</keyword>
<dbReference type="InterPro" id="IPR000999">
    <property type="entry name" value="RNase_III_dom"/>
</dbReference>
<feature type="domain" description="RNase III" evidence="11">
    <location>
        <begin position="13"/>
        <end position="157"/>
    </location>
</feature>
<sequence>MSELSFGEAENWVDFVERQIGYKFVNRDLLVQAFVRKSYSMENGGENNEVLEFIGDKALDLAVVKTLTDKYGHMISDEPDYEDEDDEFYCEYSEGKLTHLKSLLVRKEYLSARIDELKLAPFLIMSKGDLKNNIDKNTSVKEDLFEAIIGAVTLDTLWDFDEIQDVVGVMLRPELILDADVTDDNYIKLIQDWESKHYNDLPKFLYKERGRNESIRVGKQSLYWRYGSSTPESVYYKETGYTYPYGNEHLRYECKMKLSDDLPEFGAYGESKSDARRKVCECAYKFLEEEDLLWTIKDEIENPNKAEAISQLEILARRGYFSMPEYEYIEQYDENGNPIWNVECHIEEEKYYFDAEASSKKVAKKQAAYDMLMYVLGEE</sequence>
<proteinExistence type="inferred from homology"/>
<dbReference type="PROSITE" id="PS50137">
    <property type="entry name" value="DS_RBD"/>
    <property type="match status" value="1"/>
</dbReference>
<dbReference type="InterPro" id="IPR036389">
    <property type="entry name" value="RNase_III_sf"/>
</dbReference>
<evidence type="ECO:0000313" key="13">
    <source>
        <dbReference type="Proteomes" id="UP000284779"/>
    </source>
</evidence>
<evidence type="ECO:0000259" key="10">
    <source>
        <dbReference type="PROSITE" id="PS50137"/>
    </source>
</evidence>
<evidence type="ECO:0000256" key="4">
    <source>
        <dbReference type="ARBA" id="ARBA00022801"/>
    </source>
</evidence>
<accession>A0A413R5Y2</accession>
<feature type="domain" description="DRBM" evidence="10">
    <location>
        <begin position="307"/>
        <end position="377"/>
    </location>
</feature>
<dbReference type="GO" id="GO:0006396">
    <property type="term" value="P:RNA processing"/>
    <property type="evidence" value="ECO:0007669"/>
    <property type="project" value="InterPro"/>
</dbReference>
<dbReference type="Pfam" id="PF00035">
    <property type="entry name" value="dsrm"/>
    <property type="match status" value="1"/>
</dbReference>
<keyword evidence="4" id="KW-0378">Hydrolase</keyword>
<name>A0A413R5Y2_9FIRM</name>
<keyword evidence="5" id="KW-0460">Magnesium</keyword>
<dbReference type="EMBL" id="QSFD01000010">
    <property type="protein sequence ID" value="RHA17243.1"/>
    <property type="molecule type" value="Genomic_DNA"/>
</dbReference>
<evidence type="ECO:0000256" key="8">
    <source>
        <dbReference type="ARBA" id="ARBA00049596"/>
    </source>
</evidence>
<dbReference type="Gene3D" id="3.30.160.20">
    <property type="match status" value="1"/>
</dbReference>
<comment type="similarity">
    <text evidence="1">Belongs to the ribonuclease III family.</text>
</comment>
<evidence type="ECO:0000313" key="12">
    <source>
        <dbReference type="EMBL" id="RHA17243.1"/>
    </source>
</evidence>
<organism evidence="12 13">
    <name type="scientific">Eubacterium ventriosum</name>
    <dbReference type="NCBI Taxonomy" id="39496"/>
    <lineage>
        <taxon>Bacteria</taxon>
        <taxon>Bacillati</taxon>
        <taxon>Bacillota</taxon>
        <taxon>Clostridia</taxon>
        <taxon>Eubacteriales</taxon>
        <taxon>Eubacteriaceae</taxon>
        <taxon>Eubacterium</taxon>
    </lineage>
</organism>
<dbReference type="Proteomes" id="UP000284779">
    <property type="component" value="Unassembled WGS sequence"/>
</dbReference>
<evidence type="ECO:0000259" key="11">
    <source>
        <dbReference type="PROSITE" id="PS50142"/>
    </source>
</evidence>
<evidence type="ECO:0000256" key="3">
    <source>
        <dbReference type="ARBA" id="ARBA00022723"/>
    </source>
</evidence>
<dbReference type="SMART" id="SM00358">
    <property type="entry name" value="DSRM"/>
    <property type="match status" value="1"/>
</dbReference>
<evidence type="ECO:0000256" key="2">
    <source>
        <dbReference type="ARBA" id="ARBA00017706"/>
    </source>
</evidence>
<keyword evidence="3" id="KW-0479">Metal-binding</keyword>
<dbReference type="AlphaFoldDB" id="A0A413R5Y2"/>
<dbReference type="GO" id="GO:0003723">
    <property type="term" value="F:RNA binding"/>
    <property type="evidence" value="ECO:0007669"/>
    <property type="project" value="UniProtKB-UniRule"/>
</dbReference>
<dbReference type="PANTHER" id="PTHR14950">
    <property type="entry name" value="DICER-RELATED"/>
    <property type="match status" value="1"/>
</dbReference>
<dbReference type="SUPFAM" id="SSF54768">
    <property type="entry name" value="dsRNA-binding domain-like"/>
    <property type="match status" value="1"/>
</dbReference>
<gene>
    <name evidence="12" type="ORF">DW944_09930</name>
</gene>
<evidence type="ECO:0000256" key="9">
    <source>
        <dbReference type="PROSITE-ProRule" id="PRU00266"/>
    </source>
</evidence>
<evidence type="ECO:0000256" key="1">
    <source>
        <dbReference type="ARBA" id="ARBA00010183"/>
    </source>
</evidence>
<dbReference type="GO" id="GO:0046872">
    <property type="term" value="F:metal ion binding"/>
    <property type="evidence" value="ECO:0007669"/>
    <property type="project" value="UniProtKB-KW"/>
</dbReference>
<evidence type="ECO:0000256" key="5">
    <source>
        <dbReference type="ARBA" id="ARBA00022842"/>
    </source>
</evidence>
<dbReference type="SUPFAM" id="SSF69065">
    <property type="entry name" value="RNase III domain-like"/>
    <property type="match status" value="1"/>
</dbReference>
<reference evidence="12 13" key="1">
    <citation type="submission" date="2018-08" db="EMBL/GenBank/DDBJ databases">
        <title>A genome reference for cultivated species of the human gut microbiota.</title>
        <authorList>
            <person name="Zou Y."/>
            <person name="Xue W."/>
            <person name="Luo G."/>
        </authorList>
    </citation>
    <scope>NUCLEOTIDE SEQUENCE [LARGE SCALE GENOMIC DNA]</scope>
    <source>
        <strain evidence="12 13">AM44-11BH</strain>
    </source>
</reference>
<dbReference type="CDD" id="cd00593">
    <property type="entry name" value="RIBOc"/>
    <property type="match status" value="1"/>
</dbReference>
<dbReference type="SMART" id="SM00535">
    <property type="entry name" value="RIBOc"/>
    <property type="match status" value="1"/>
</dbReference>